<accession>A0ABD5PYK3</accession>
<evidence type="ECO:0000313" key="1">
    <source>
        <dbReference type="EMBL" id="MFC4823349.1"/>
    </source>
</evidence>
<keyword evidence="2" id="KW-1185">Reference proteome</keyword>
<protein>
    <submittedName>
        <fullName evidence="1">Uncharacterized protein</fullName>
    </submittedName>
</protein>
<comment type="caution">
    <text evidence="1">The sequence shown here is derived from an EMBL/GenBank/DDBJ whole genome shotgun (WGS) entry which is preliminary data.</text>
</comment>
<evidence type="ECO:0000313" key="2">
    <source>
        <dbReference type="Proteomes" id="UP001595945"/>
    </source>
</evidence>
<name>A0ABD5PYK3_9EURY</name>
<dbReference type="AlphaFoldDB" id="A0ABD5PYK3"/>
<gene>
    <name evidence="1" type="ORF">ACFO9K_03635</name>
</gene>
<dbReference type="RefSeq" id="WP_254267173.1">
    <property type="nucleotide sequence ID" value="NZ_CP100400.1"/>
</dbReference>
<dbReference type="EMBL" id="JBHSHT010000001">
    <property type="protein sequence ID" value="MFC4823349.1"/>
    <property type="molecule type" value="Genomic_DNA"/>
</dbReference>
<organism evidence="1 2">
    <name type="scientific">Halorussus aquaticus</name>
    <dbReference type="NCBI Taxonomy" id="2953748"/>
    <lineage>
        <taxon>Archaea</taxon>
        <taxon>Methanobacteriati</taxon>
        <taxon>Methanobacteriota</taxon>
        <taxon>Stenosarchaea group</taxon>
        <taxon>Halobacteria</taxon>
        <taxon>Halobacteriales</taxon>
        <taxon>Haladaptataceae</taxon>
        <taxon>Halorussus</taxon>
    </lineage>
</organism>
<proteinExistence type="predicted"/>
<dbReference type="Proteomes" id="UP001595945">
    <property type="component" value="Unassembled WGS sequence"/>
</dbReference>
<dbReference type="GeneID" id="73045603"/>
<sequence>MPVDVRTHPDTPDLEQLQNLVLEPIPQDEIRRRREDGHVLVEDVINDRDDLDVRAPLTDEPGEVAEGDVGTALYRLVQLFGTPPFPEYMAGEDISDRYETTYKYLFRVEVRDDAEELPDEWLLTIRDWELEVGVGVCEWRDEEEETFTADSTVALTSMALAQNVTNEPVNCDYKDIWY</sequence>
<reference evidence="1 2" key="1">
    <citation type="journal article" date="2019" name="Int. J. Syst. Evol. Microbiol.">
        <title>The Global Catalogue of Microorganisms (GCM) 10K type strain sequencing project: providing services to taxonomists for standard genome sequencing and annotation.</title>
        <authorList>
            <consortium name="The Broad Institute Genomics Platform"/>
            <consortium name="The Broad Institute Genome Sequencing Center for Infectious Disease"/>
            <person name="Wu L."/>
            <person name="Ma J."/>
        </authorList>
    </citation>
    <scope>NUCLEOTIDE SEQUENCE [LARGE SCALE GENOMIC DNA]</scope>
    <source>
        <strain evidence="1 2">XZYJ18</strain>
    </source>
</reference>